<dbReference type="InterPro" id="IPR007627">
    <property type="entry name" value="RNA_pol_sigma70_r2"/>
</dbReference>
<feature type="compositionally biased region" description="Polar residues" evidence="6">
    <location>
        <begin position="266"/>
        <end position="275"/>
    </location>
</feature>
<evidence type="ECO:0000256" key="5">
    <source>
        <dbReference type="ARBA" id="ARBA00023163"/>
    </source>
</evidence>
<dbReference type="InterPro" id="IPR013249">
    <property type="entry name" value="RNA_pol_sigma70_r4_t2"/>
</dbReference>
<dbReference type="GO" id="GO:0016987">
    <property type="term" value="F:sigma factor activity"/>
    <property type="evidence" value="ECO:0007669"/>
    <property type="project" value="UniProtKB-KW"/>
</dbReference>
<dbReference type="Pfam" id="PF04542">
    <property type="entry name" value="Sigma70_r2"/>
    <property type="match status" value="1"/>
</dbReference>
<name>A0A9X3XFR9_9BACT</name>
<keyword evidence="4" id="KW-0238">DNA-binding</keyword>
<dbReference type="SUPFAM" id="SSF88659">
    <property type="entry name" value="Sigma3 and sigma4 domains of RNA polymerase sigma factors"/>
    <property type="match status" value="1"/>
</dbReference>
<dbReference type="InterPro" id="IPR036388">
    <property type="entry name" value="WH-like_DNA-bd_sf"/>
</dbReference>
<evidence type="ECO:0000259" key="8">
    <source>
        <dbReference type="Pfam" id="PF08281"/>
    </source>
</evidence>
<dbReference type="GO" id="GO:0006352">
    <property type="term" value="P:DNA-templated transcription initiation"/>
    <property type="evidence" value="ECO:0007669"/>
    <property type="project" value="InterPro"/>
</dbReference>
<dbReference type="InterPro" id="IPR013324">
    <property type="entry name" value="RNA_pol_sigma_r3/r4-like"/>
</dbReference>
<dbReference type="NCBIfam" id="TIGR02937">
    <property type="entry name" value="sigma70-ECF"/>
    <property type="match status" value="1"/>
</dbReference>
<reference evidence="9 10" key="1">
    <citation type="submission" date="2021-04" db="EMBL/GenBank/DDBJ databases">
        <title>Genome analysis of Polyangium sp.</title>
        <authorList>
            <person name="Li Y."/>
            <person name="Wang J."/>
        </authorList>
    </citation>
    <scope>NUCLEOTIDE SEQUENCE [LARGE SCALE GENOMIC DNA]</scope>
    <source>
        <strain evidence="9 10">SDU14</strain>
    </source>
</reference>
<dbReference type="InterPro" id="IPR039425">
    <property type="entry name" value="RNA_pol_sigma-70-like"/>
</dbReference>
<keyword evidence="10" id="KW-1185">Reference proteome</keyword>
<keyword evidence="5" id="KW-0804">Transcription</keyword>
<dbReference type="Gene3D" id="1.10.1740.10">
    <property type="match status" value="1"/>
</dbReference>
<feature type="domain" description="RNA polymerase sigma factor 70 region 4 type 2" evidence="8">
    <location>
        <begin position="91"/>
        <end position="143"/>
    </location>
</feature>
<dbReference type="AlphaFoldDB" id="A0A9X3XFR9"/>
<comment type="similarity">
    <text evidence="1">Belongs to the sigma-70 factor family. ECF subfamily.</text>
</comment>
<proteinExistence type="inferred from homology"/>
<evidence type="ECO:0000313" key="9">
    <source>
        <dbReference type="EMBL" id="MDC3987918.1"/>
    </source>
</evidence>
<dbReference type="EMBL" id="JAGTJJ010000061">
    <property type="protein sequence ID" value="MDC3987918.1"/>
    <property type="molecule type" value="Genomic_DNA"/>
</dbReference>
<keyword evidence="3" id="KW-0731">Sigma factor</keyword>
<protein>
    <submittedName>
        <fullName evidence="9">RNA polymerase sigma factor</fullName>
    </submittedName>
</protein>
<evidence type="ECO:0000256" key="3">
    <source>
        <dbReference type="ARBA" id="ARBA00023082"/>
    </source>
</evidence>
<feature type="domain" description="RNA polymerase sigma-70 region 2" evidence="7">
    <location>
        <begin position="10"/>
        <end position="58"/>
    </location>
</feature>
<feature type="region of interest" description="Disordered" evidence="6">
    <location>
        <begin position="228"/>
        <end position="275"/>
    </location>
</feature>
<dbReference type="PANTHER" id="PTHR43133:SF8">
    <property type="entry name" value="RNA POLYMERASE SIGMA FACTOR HI_1459-RELATED"/>
    <property type="match status" value="1"/>
</dbReference>
<dbReference type="PANTHER" id="PTHR43133">
    <property type="entry name" value="RNA POLYMERASE ECF-TYPE SIGMA FACTO"/>
    <property type="match status" value="1"/>
</dbReference>
<dbReference type="Gene3D" id="1.10.10.10">
    <property type="entry name" value="Winged helix-like DNA-binding domain superfamily/Winged helix DNA-binding domain"/>
    <property type="match status" value="1"/>
</dbReference>
<evidence type="ECO:0000256" key="2">
    <source>
        <dbReference type="ARBA" id="ARBA00023015"/>
    </source>
</evidence>
<dbReference type="SUPFAM" id="SSF88946">
    <property type="entry name" value="Sigma2 domain of RNA polymerase sigma factors"/>
    <property type="match status" value="1"/>
</dbReference>
<evidence type="ECO:0000256" key="1">
    <source>
        <dbReference type="ARBA" id="ARBA00010641"/>
    </source>
</evidence>
<dbReference type="InterPro" id="IPR013325">
    <property type="entry name" value="RNA_pol_sigma_r2"/>
</dbReference>
<organism evidence="9 10">
    <name type="scientific">Polyangium jinanense</name>
    <dbReference type="NCBI Taxonomy" id="2829994"/>
    <lineage>
        <taxon>Bacteria</taxon>
        <taxon>Pseudomonadati</taxon>
        <taxon>Myxococcota</taxon>
        <taxon>Polyangia</taxon>
        <taxon>Polyangiales</taxon>
        <taxon>Polyangiaceae</taxon>
        <taxon>Polyangium</taxon>
    </lineage>
</organism>
<dbReference type="GO" id="GO:0003677">
    <property type="term" value="F:DNA binding"/>
    <property type="evidence" value="ECO:0007669"/>
    <property type="project" value="UniProtKB-KW"/>
</dbReference>
<accession>A0A9X3XFR9</accession>
<keyword evidence="2" id="KW-0805">Transcription regulation</keyword>
<gene>
    <name evidence="9" type="ORF">KEG57_46060</name>
</gene>
<dbReference type="Proteomes" id="UP001151081">
    <property type="component" value="Unassembled WGS sequence"/>
</dbReference>
<evidence type="ECO:0000256" key="4">
    <source>
        <dbReference type="ARBA" id="ARBA00023125"/>
    </source>
</evidence>
<evidence type="ECO:0000256" key="6">
    <source>
        <dbReference type="SAM" id="MobiDB-lite"/>
    </source>
</evidence>
<dbReference type="Pfam" id="PF08281">
    <property type="entry name" value="Sigma70_r4_2"/>
    <property type="match status" value="1"/>
</dbReference>
<sequence>MSDDDAYTRDSAEDQVQRVYDKAYRHLPNYEPHPDGMKPWLLTITRNVMSDAHRDTQRHERVFEPDDGHVDTAETPEVSPERAAELKQALEKVMFALRDMPPSQAAVLWMVCVEERSHEEAGVALGISEDAAKMALSRAREFLRARFGNTLFTVPPPVLALLSDCVHLLGHLWAFLMAMLFASFALSPRERAPELHAVVTGLARVVAASAADVAHAAKPVPSFDHAAASVPVMTPPTPKKQTHTPRRPLVDSDKQGRPTIGLSADQRGSSADSSF</sequence>
<evidence type="ECO:0000259" key="7">
    <source>
        <dbReference type="Pfam" id="PF04542"/>
    </source>
</evidence>
<dbReference type="InterPro" id="IPR014284">
    <property type="entry name" value="RNA_pol_sigma-70_dom"/>
</dbReference>
<comment type="caution">
    <text evidence="9">The sequence shown here is derived from an EMBL/GenBank/DDBJ whole genome shotgun (WGS) entry which is preliminary data.</text>
</comment>
<evidence type="ECO:0000313" key="10">
    <source>
        <dbReference type="Proteomes" id="UP001151081"/>
    </source>
</evidence>